<evidence type="ECO:0000313" key="3">
    <source>
        <dbReference type="EMBL" id="MDT0554823.1"/>
    </source>
</evidence>
<keyword evidence="1" id="KW-0808">Transferase</keyword>
<evidence type="ECO:0000313" key="4">
    <source>
        <dbReference type="Proteomes" id="UP001254488"/>
    </source>
</evidence>
<dbReference type="GO" id="GO:0032259">
    <property type="term" value="P:methylation"/>
    <property type="evidence" value="ECO:0007669"/>
    <property type="project" value="UniProtKB-KW"/>
</dbReference>
<comment type="caution">
    <text evidence="3">The sequence shown here is derived from an EMBL/GenBank/DDBJ whole genome shotgun (WGS) entry which is preliminary data.</text>
</comment>
<accession>A0ABU2Y9H0</accession>
<dbReference type="Proteomes" id="UP001254488">
    <property type="component" value="Unassembled WGS sequence"/>
</dbReference>
<feature type="domain" description="Methyltransferase" evidence="2">
    <location>
        <begin position="65"/>
        <end position="161"/>
    </location>
</feature>
<dbReference type="InterPro" id="IPR041698">
    <property type="entry name" value="Methyltransf_25"/>
</dbReference>
<reference evidence="3 4" key="1">
    <citation type="submission" date="2023-09" db="EMBL/GenBank/DDBJ databases">
        <authorList>
            <person name="Rey-Velasco X."/>
        </authorList>
    </citation>
    <scope>NUCLEOTIDE SEQUENCE [LARGE SCALE GENOMIC DNA]</scope>
    <source>
        <strain evidence="3 4">W242</strain>
    </source>
</reference>
<gene>
    <name evidence="3" type="ORF">RM538_02340</name>
</gene>
<dbReference type="RefSeq" id="WP_311331780.1">
    <property type="nucleotide sequence ID" value="NZ_JAVRHZ010000001.1"/>
</dbReference>
<dbReference type="GO" id="GO:0008168">
    <property type="term" value="F:methyltransferase activity"/>
    <property type="evidence" value="ECO:0007669"/>
    <property type="project" value="UniProtKB-KW"/>
</dbReference>
<dbReference type="InterPro" id="IPR029063">
    <property type="entry name" value="SAM-dependent_MTases_sf"/>
</dbReference>
<evidence type="ECO:0000259" key="2">
    <source>
        <dbReference type="Pfam" id="PF13649"/>
    </source>
</evidence>
<dbReference type="CDD" id="cd02440">
    <property type="entry name" value="AdoMet_MTases"/>
    <property type="match status" value="1"/>
</dbReference>
<sequence>MITYSKHYRSSQEEIMDNFSLQGDELSLLLTDLRTVNSLLGGTTITLNGIKKLLEDWDKKKPVTILDLGCGDGEMLRQCSALAKKKGFTFNLVGVDANKHIIAEAKNKSKDFKAISYTSFNIFQAIESDSEMLDCDIILCTLFLHHFNDEAIEAFLKKLSEKSKVGIIINDLHRNRLAFTLFKVFSFFFIKTKIAKHDGLVSVARAFKKRELQKLASNLNHKSTIKWRWAFRYQWIISTKHNLWQ</sequence>
<dbReference type="PANTHER" id="PTHR43861">
    <property type="entry name" value="TRANS-ACONITATE 2-METHYLTRANSFERASE-RELATED"/>
    <property type="match status" value="1"/>
</dbReference>
<evidence type="ECO:0000256" key="1">
    <source>
        <dbReference type="ARBA" id="ARBA00022679"/>
    </source>
</evidence>
<name>A0ABU2Y9H0_9FLAO</name>
<protein>
    <submittedName>
        <fullName evidence="3">Methyltransferase domain-containing protein</fullName>
    </submittedName>
</protein>
<proteinExistence type="predicted"/>
<dbReference type="Pfam" id="PF13649">
    <property type="entry name" value="Methyltransf_25"/>
    <property type="match status" value="1"/>
</dbReference>
<dbReference type="EMBL" id="JAVRHZ010000001">
    <property type="protein sequence ID" value="MDT0554823.1"/>
    <property type="molecule type" value="Genomic_DNA"/>
</dbReference>
<dbReference type="SUPFAM" id="SSF53335">
    <property type="entry name" value="S-adenosyl-L-methionine-dependent methyltransferases"/>
    <property type="match status" value="1"/>
</dbReference>
<keyword evidence="4" id="KW-1185">Reference proteome</keyword>
<keyword evidence="3" id="KW-0489">Methyltransferase</keyword>
<dbReference type="Gene3D" id="3.40.50.150">
    <property type="entry name" value="Vaccinia Virus protein VP39"/>
    <property type="match status" value="1"/>
</dbReference>
<organism evidence="3 4">
    <name type="scientific">Patiriisocius hiemis</name>
    <dbReference type="NCBI Taxonomy" id="3075604"/>
    <lineage>
        <taxon>Bacteria</taxon>
        <taxon>Pseudomonadati</taxon>
        <taxon>Bacteroidota</taxon>
        <taxon>Flavobacteriia</taxon>
        <taxon>Flavobacteriales</taxon>
        <taxon>Flavobacteriaceae</taxon>
        <taxon>Patiriisocius</taxon>
    </lineage>
</organism>